<dbReference type="EMBL" id="FLRD01000111">
    <property type="protein sequence ID" value="SBT39424.1"/>
    <property type="molecule type" value="Genomic_DNA"/>
</dbReference>
<protein>
    <submittedName>
        <fullName evidence="1">Uncharacterized protein</fullName>
    </submittedName>
</protein>
<gene>
    <name evidence="1" type="ORF">POVWA1_039890</name>
    <name evidence="2" type="ORF">POVWA2_038670</name>
</gene>
<keyword evidence="4" id="KW-1185">Reference proteome</keyword>
<dbReference type="Proteomes" id="UP000078555">
    <property type="component" value="Unassembled WGS sequence"/>
</dbReference>
<dbReference type="AlphaFoldDB" id="A0A1A8Z6E9"/>
<sequence>MRALCVHECIYVCTPVNTSVPAHTPAGKGDQWTVSTHVGFWKPALFLTFYKHTSNVINYSCLETVREQIRKLILFAVL</sequence>
<reference evidence="4" key="1">
    <citation type="submission" date="2016-05" db="EMBL/GenBank/DDBJ databases">
        <authorList>
            <person name="Naeem R."/>
        </authorList>
    </citation>
    <scope>NUCLEOTIDE SEQUENCE [LARGE SCALE GENOMIC DNA]</scope>
</reference>
<organism evidence="1 4">
    <name type="scientific">Plasmodium ovale wallikeri</name>
    <dbReference type="NCBI Taxonomy" id="864142"/>
    <lineage>
        <taxon>Eukaryota</taxon>
        <taxon>Sar</taxon>
        <taxon>Alveolata</taxon>
        <taxon>Apicomplexa</taxon>
        <taxon>Aconoidasida</taxon>
        <taxon>Haemosporida</taxon>
        <taxon>Plasmodiidae</taxon>
        <taxon>Plasmodium</taxon>
        <taxon>Plasmodium (Plasmodium)</taxon>
    </lineage>
</organism>
<dbReference type="Proteomes" id="UP000078550">
    <property type="component" value="Unassembled WGS sequence"/>
</dbReference>
<dbReference type="EMBL" id="FLRE01000150">
    <property type="protein sequence ID" value="SBT39910.1"/>
    <property type="molecule type" value="Genomic_DNA"/>
</dbReference>
<accession>A0A1A8Z6E9</accession>
<proteinExistence type="predicted"/>
<reference evidence="3" key="2">
    <citation type="submission" date="2016-05" db="EMBL/GenBank/DDBJ databases">
        <authorList>
            <person name="Naeem Raeece"/>
        </authorList>
    </citation>
    <scope>NUCLEOTIDE SEQUENCE [LARGE SCALE GENOMIC DNA]</scope>
</reference>
<reference evidence="1" key="3">
    <citation type="submission" date="2016-05" db="EMBL/GenBank/DDBJ databases">
        <authorList>
            <person name="Lavstsen T."/>
            <person name="Jespersen J.S."/>
        </authorList>
    </citation>
    <scope>NUCLEOTIDE SEQUENCE [LARGE SCALE GENOMIC DNA]</scope>
</reference>
<evidence type="ECO:0000313" key="4">
    <source>
        <dbReference type="Proteomes" id="UP000078555"/>
    </source>
</evidence>
<evidence type="ECO:0000313" key="1">
    <source>
        <dbReference type="EMBL" id="SBT39424.1"/>
    </source>
</evidence>
<evidence type="ECO:0000313" key="3">
    <source>
        <dbReference type="Proteomes" id="UP000078550"/>
    </source>
</evidence>
<name>A0A1A8Z6E9_PLAOA</name>
<evidence type="ECO:0000313" key="2">
    <source>
        <dbReference type="EMBL" id="SBT39910.1"/>
    </source>
</evidence>